<accession>A0A2S7US03</accession>
<dbReference type="RefSeq" id="WP_105051235.1">
    <property type="nucleotide sequence ID" value="NZ_BMYG01000004.1"/>
</dbReference>
<dbReference type="AlphaFoldDB" id="A0A2S7US03"/>
<dbReference type="EMBL" id="MSCH01000003">
    <property type="protein sequence ID" value="PQJ52766.1"/>
    <property type="molecule type" value="Genomic_DNA"/>
</dbReference>
<reference evidence="1 2" key="1">
    <citation type="submission" date="2016-12" db="EMBL/GenBank/DDBJ databases">
        <title>Diversity of luminous bacteria.</title>
        <authorList>
            <person name="Yoshizawa S."/>
            <person name="Kogure K."/>
        </authorList>
    </citation>
    <scope>NUCLEOTIDE SEQUENCE [LARGE SCALE GENOMIC DNA]</scope>
    <source>
        <strain evidence="1 2">SA4-48</strain>
    </source>
</reference>
<evidence type="ECO:0000313" key="1">
    <source>
        <dbReference type="EMBL" id="PQJ52766.1"/>
    </source>
</evidence>
<name>A0A2S7US03_9GAMM</name>
<organism evidence="1 2">
    <name type="scientific">Psychrosphaera saromensis</name>
    <dbReference type="NCBI Taxonomy" id="716813"/>
    <lineage>
        <taxon>Bacteria</taxon>
        <taxon>Pseudomonadati</taxon>
        <taxon>Pseudomonadota</taxon>
        <taxon>Gammaproteobacteria</taxon>
        <taxon>Alteromonadales</taxon>
        <taxon>Pseudoalteromonadaceae</taxon>
        <taxon>Psychrosphaera</taxon>
    </lineage>
</organism>
<sequence>MSEKHSEQVLQELYLKRKAHKKAPKQLNDQVLSYARQTKSPIWRWLNGPAISAAFLLVIVFGIQQNSDISDPVSTYTVSQGFSSDLEVVYYHDVHLQNNDVNHNEKSAGDAQYRQYLTALSELNDRKSLHGFITVNDDVMVIKVCDLGLVQLSQDVIKQLDQNEKISTLEIGSPVTLLADNSGRLHQIINSNTQSYDNNAEMCD</sequence>
<dbReference type="Proteomes" id="UP000239007">
    <property type="component" value="Unassembled WGS sequence"/>
</dbReference>
<evidence type="ECO:0000313" key="2">
    <source>
        <dbReference type="Proteomes" id="UP000239007"/>
    </source>
</evidence>
<gene>
    <name evidence="1" type="ORF">BTO11_03245</name>
</gene>
<proteinExistence type="predicted"/>
<comment type="caution">
    <text evidence="1">The sequence shown here is derived from an EMBL/GenBank/DDBJ whole genome shotgun (WGS) entry which is preliminary data.</text>
</comment>
<keyword evidence="2" id="KW-1185">Reference proteome</keyword>
<protein>
    <submittedName>
        <fullName evidence="1">Uncharacterized protein</fullName>
    </submittedName>
</protein>